<dbReference type="GO" id="GO:0006281">
    <property type="term" value="P:DNA repair"/>
    <property type="evidence" value="ECO:0007669"/>
    <property type="project" value="TreeGrafter"/>
</dbReference>
<feature type="region of interest" description="Disordered" evidence="1">
    <location>
        <begin position="158"/>
        <end position="179"/>
    </location>
</feature>
<dbReference type="InterPro" id="IPR021109">
    <property type="entry name" value="Peptidase_aspartic_dom_sf"/>
</dbReference>
<feature type="region of interest" description="Disordered" evidence="1">
    <location>
        <begin position="278"/>
        <end position="306"/>
    </location>
</feature>
<dbReference type="InterPro" id="IPR050517">
    <property type="entry name" value="DDR_Repair_Kinase"/>
</dbReference>
<feature type="compositionally biased region" description="Low complexity" evidence="1">
    <location>
        <begin position="1612"/>
        <end position="1630"/>
    </location>
</feature>
<feature type="compositionally biased region" description="Low complexity" evidence="1">
    <location>
        <begin position="2128"/>
        <end position="2142"/>
    </location>
</feature>
<dbReference type="InterPro" id="IPR046807">
    <property type="entry name" value="Tra1_central"/>
</dbReference>
<feature type="region of interest" description="Disordered" evidence="1">
    <location>
        <begin position="1612"/>
        <end position="1639"/>
    </location>
</feature>
<reference evidence="3 4" key="1">
    <citation type="submission" date="2020-04" db="EMBL/GenBank/DDBJ databases">
        <title>Perkinsus chesapeaki whole genome sequence.</title>
        <authorList>
            <person name="Bogema D.R."/>
        </authorList>
    </citation>
    <scope>NUCLEOTIDE SEQUENCE [LARGE SCALE GENOMIC DNA]</scope>
    <source>
        <strain evidence="3">ATCC PRA-425</strain>
    </source>
</reference>
<dbReference type="InterPro" id="IPR033121">
    <property type="entry name" value="PEPTIDASE_A1"/>
</dbReference>
<dbReference type="Proteomes" id="UP000591131">
    <property type="component" value="Unassembled WGS sequence"/>
</dbReference>
<feature type="region of interest" description="Disordered" evidence="1">
    <location>
        <begin position="2108"/>
        <end position="2152"/>
    </location>
</feature>
<dbReference type="Gene3D" id="2.40.70.10">
    <property type="entry name" value="Acid Proteases"/>
    <property type="match status" value="1"/>
</dbReference>
<dbReference type="PANTHER" id="PTHR11139:SF1">
    <property type="entry name" value="TRANSFORMATION_TRANSCRIPTION DOMAIN-ASSOCIATED PROTEIN"/>
    <property type="match status" value="1"/>
</dbReference>
<keyword evidence="4" id="KW-1185">Reference proteome</keyword>
<dbReference type="GO" id="GO:0000124">
    <property type="term" value="C:SAGA complex"/>
    <property type="evidence" value="ECO:0007669"/>
    <property type="project" value="TreeGrafter"/>
</dbReference>
<name>A0A7J6MNT1_PERCH</name>
<feature type="region of interest" description="Disordered" evidence="1">
    <location>
        <begin position="391"/>
        <end position="418"/>
    </location>
</feature>
<dbReference type="SUPFAM" id="SSF48371">
    <property type="entry name" value="ARM repeat"/>
    <property type="match status" value="1"/>
</dbReference>
<protein>
    <recommendedName>
        <fullName evidence="2">Peptidase A1 domain-containing protein</fullName>
    </recommendedName>
</protein>
<gene>
    <name evidence="3" type="ORF">FOL47_010786</name>
</gene>
<sequence>MIDPDEGTVQLLTLGIGQDSKYRIKMVTPVDLDTGASCMYLKTEWKNQVISSLKVAGRKNVSITEEDGSFPVSCPDVAYLPSVTFFLQGSKGEQVAIEVPAEKFTYKTTEGRCFVRMKFTEYHASIGVTAFIGNYFYYDVDNNKVGIAKLLLNSMKDRTDSEDSEHVETDEENEQTRKSFNELKKRHRSVVEDSRLRLTREDLEDLRMNHWPTMTCNLNPNRTDSALDTSELPLTRERTAARPWLTESVIAALERKEKAAREHRHLMEKIAHELEKQKRKQLKKAQEERERMGPEANSNMIKVDGQKPDPLLKVEDLGQSTKESQQAREMKQVVQMGKRMLFRFRPDGWLSQSSNTDEQSPEREPSDVPAARLFTKRLTQSAEEMMQRIEGDRQPKEKLTSAKGTALDLGSPAGGLLRSNTVGNEEKITEGLKSLFAITVDDVKAKEEYVAHEVDRFECLRRDQQDEESSGDSDGGTPTERAISQKLPEFSDKCTSARYPSFIEHDTSKAQADIQDKMLSLTRKMQAARSQASFRSECKPSHSNQRYAGGRSDDIVDLARSARHVAQRAREADERRLRQTEAKARFDLALSEEITENPPDPGSETDDGSSEEESEETSCEASSNSDTASEAPTAVQELRMQLRARARRDSFHRRLDASMSGVRTHAELSPMMAVVMEESLPEAKHFIYINNGESVEANIQVVDVTDTEVEQTFVTNPQLPLRNVRLMDSKTEVLHAKLLSIKGLEGLPDSLLVTVNSDGTLRVLDHLSGDVLSSISLEMSAHDVATIIAYSSEDQKVIGLVDGERQHLTVFEVFVRALVDNARNITKLEVACELKFSHSLSKALQGEGDTTLTEQQCNSNAQAAQTLNVDMSRRPRLTAVSYTAHERLLSNYVFGDSTGYLAVFSADGTFRGRLLVTRTEGGIIDLAKGGTHGSQPWWLSKKEFGHFSASTIDSISRAPCGGWAREATGITVESHGLGRAYVSMSDGEVWVYATHHRVHRHNKKICEVLYKVPRLPTPTAAFSYRVFVRGSLAIIGLVLKPFVSHTDIAGPQPKSSLYIVNLAALEAGDYQRAIGYRIELKNSTPLAFTDYFLLESQARFRRTAKSEEHSGSPVAIFDAAIGFITENKQVVLASLSVQEPYKPPPQSSDQGWHTVATWVCFYAAIAQVLFTMMGIGAVVMYQLHKRGSFGGGDDMEEIDEGLRGIKNTRVGIWLPPGSYQASLAARQALWSRQCTAVPLPYEDQDTARQMAADSRTRTVLVNTVNKESTDFCRSLGAAMLPIDRLIAGSPSSSATVDGCGDLSSTGPVHVPSKSYYHVGRQCSITGEQLDRRAQHTAELLELDNRDVVLVCSSDDVGADFESTQAVYRVGAGLVDFDTADAEDMLAAAKTAKATVITTDCRKLKETATVVGRMDPYLRGELLDGLRMVACELPWRHTSEVKAAVEDTESEWMEATGGMGPNITWIGRLGETGSLFSVSSDLRVLKSISDSSSSGIQFVVDPRSHELCIRDAKEICTCGYFDRPRSTGSEFSDELGFLSSVTAEVSGEGIVKSVGGLVRQPAELYYTRLGRNETKRDLMKADWRVKTVPMQVFYWARAKKGLGVVVVKGPKAVNMSSSSSPSPSYSAQTSSGWQHGNKNPLAQETSKLRSLMVELNSARARSETALLTGGVTSEKSALEGLEKQVCETVMGICEIYDQAGVSEEQRSSFYSHTVPLLKEFVDRSNQGKLVSPMASGKASLKASVSVLYRVSGRQVWDGMSGLFKTFLETMVLSVDAITRSTYSGSSVSAYPVPKDPGSYRGVGAMAVQGQTSILTALMVEGGVHSVQRVVSMEQIKILSSHILTLLGTLPSLSQNEAVPLVEVVFDIAQSGGDHEGVISMSQTIKKCAEHLPAIIGLGRVDLARMLSGSSVECIEGASDVLALAHYRTISFIVSNYEAAAAANCAGGGSNSRNVPAWTKCEFPGCPNALVDSFSFLLSRTENPRGITDALSYRWNLLGLFKRFVTLEGQQCAGPLAGKLDSILDEKVMLGVSDRSMDSDLSTRDYLRAMVLSIQSDVILILRSRLTTPQTIAAFGLFCGYLLDSTMPFSSRTACVGLLLSLADQTINKPNEVPKTGQQQQGSSRESVQASETSPAASSSPSRSGDGQGLPKPSSGPYSDIPLQLLSAVTVNFERLVGEIDTIIGAIVLAGEGIYLVDEEEDLEQRARIPSIVLRWAERARGKVNNTWMTIAEIMRLLAPQCDWAACAVDNKGIAASLNVGHSSDQQSNKALPVIPLATIVTGVAQLRELARALISLSKPIFWCMANKCPTSVARSRQSLEMLDRYLVGGMKMCHLVATATSLQHLATSMNLHERKPESDTLLQMGDQKAFTAEGMFAMMVQSSNAEEQALLDAFGGVFQHLNKTTFTDLFAYRFSWLLRVVSVNNIALVLTQQFMSQAYTSPAFTEILVALSVHRIEDIFAFNEKDPEAMSSGIPRKWFNPRYQVVDRFLDTQTEPADRPGAERTVEQTRLDRFEAYREPFGRLLGGDVAPQPCEIAFQAGNSPDDSYIKCVEFYGLRENCDSMPNTCFTFDSGSVLLRLYKWVVKCVAHFSTSGGPTMAPQISDIVCECLQLAQSTLAGEPNNVVGIVKTAFRAITKGGNLFDIREMQELIDPIIDYVTELTSVPGSSLPEWCRSALLEISLSIPVDFKAHMAPRLNKLIPILTKALEHDYNRLDITDSTRLPHGPELTVQALAFLDHCLNLHHDILHPALIAESNVSTSAWRGLGEVSPNTVLSALMKLTVPPPGEIVHAQHHSQAIAIRAFKAFGKLGTRCSVLSNADGVTCEMRPQKSYAEVGGGEEELQQLSFTIKTGHGNSASLIALPPDGAWKLALDLLRSHAIQVKKWMRSDGTPFTTILEESPPPPKRKLLTAVVLCQTMAAQLGIYDENKILSAWLLSRCMEGLVLSVVVCKECSLPEEIGVAAEECLHAAVTARIEHGEAQAKVLVSSLLGLADNHQAFNNISEVIRRCMMLVASHDVSTRAIVMDFAIDGMISGTTCSRRSFSGKIVLSILEADGEAVSEDMIVNATKAALELNDNAIRGMGGSPEWLDARRISEAVIDVCINLVERESSDLVEVMVASILRPCNETPLAEAALTKYAAKVKRSLAGILEENVPLSRIFIQNVAETTPGIQSALQALCVVLSCQKPPFNKALTRWLSHDFLDMLNELDDANPPANSLLLGKPSIRNPRVTPVFFNLEDNRIMVLAIRASKLLLVNSELHGLVNQPGLCSCSMEPNLQPTTSGADTKPRPHRCCLREWVTLWLLRRLLVTSNYKPAVIDAAFYALQVVSDISTISFSATLSRSIINPLLRSLLDLLRVHPDNPWVDPAIATKQFCRVLAILLSPKDADSQVATWARDSLIGRLDIICGALARTSIGSLSDSHANAPGGGTWLFRGPSSLDENPVNQGVGMTMARQTGLARADLCECIVLIRAFSAVVKPQDEVHVTSAITRITPVVIRLLDRGLPFMTNQESVLFDPFSEVLLDLLNDWAAPASRYIMRIILSTQSQPPSPRQKSHDVAGERAMLANSMTSLVSHVEALLSKAYSTPTRWCSLLESMEQCVPAAVASALKDAGIPEDCNTIEKLTPLQLNVVTSAVKLVAGLCEADDDFLANNYVPCDNFCLISILAKFGMVSGKGSAPISWKASASPLVNATITSHLAACYVSFLRSPIVQSNDPMRMNVILQLCSLMCLDSKAWNTTSVTEWMGAPSRWSSEETATLLHLLLDCFDIANIKVNFKLVVLDFLCPLITEECLHVMDLKGVTDKLFSEGKFRVQSEALKVGSMKLSLHLLKICPESKRSEMELLRESLISSCLDMLRNSQAIAGSRWSFEALVKLVGQTQSDSQDACRNILEIMRARMLRPDSPAEGMLKDQLPLLINQAFDQFLRILSRTSTPSVPSSSGDAPADWRKGILDLVSDGHIESAGCIFGWKTIIGCKELFADLAAELIQPGLHAMWRFGAAMEFESTKLSEHELNCRRLSLDISDCLFSILVSPNKSKGVDSDSALASLAEFYLHMAISTAYSTSAFEDPLSRYNVSRASPDHIVTTQLKAESVSAYPNCSLGAVCENPTQPGGNPAMPPMSSAPHLLGTATHLGACAGSLTNTCIQKFAEINSRFPKAVAVTLDTPMSRVAAQSVIMKTFTTPSNGSPADAGAANKADLNYREELNRYNRILATSIRLIRVMAPGAAKESSKLVEFCHQCLSLSLITTEKSISTELAALLRVIVPRMPCPLSPEAILERCKGSGNPRSSPVSYRHQSSVFDGQAIDSEVIVGFYMTLTDGIASSLAVLTKHKSKGVGSYVPSVVPGSKEGSQNFCVTPTAGMKAFEALVTSVEPDIAAAWLECFRSGLKRATKAGIFELVTVITPKAIHQLLLQEAKDRLALQLGGLLAVGSSPDDLDMGIDPSKLVHSYAGSGWLAQIEALPNALARAVRLYSLAILGLPHKGLILRTATTTSTTSPDKKVSQLPTPEHHEFQALLVFVLEVLSPLVTLAQDTQGSSGSIVNVLQYYHILPSSSNHSATMQTYGVPAVLQPLVLVPLLVFCAQSFKRCIMGEAFLTDDPLVLADESDSDGLSALGKWLHDTRPGAFTGLWETHREEAVLEDGLDSLLRLARAVDGMQTLRACDQVTSERLYNFIPQAGLPTPATVGLVSGRYGEPNARGMWPVASRSLLYRIIITEVVCPLCEYLRHTVGPGDLEIDSAELAISCLLVGCTSWDCDVRKRCIQCIVDNFMPESAHSRIEDRLVWALARLNWECVSDRYFIPVLLDLVLLPTQLLELTPAGGSDCTMLPAEVKEAIEKVSDPSQRLITMHEVYSSSVDVASEVWSEVFPQLATHRTIRACQHLLGEITLLGRQSALNPSVPQTLLLGLNRCDGSDGIDPLVLIQCACDHRCWSLASEALQQMAVGNDDVPAMESWWAILDLCRRTGDADTEIWARRAMGVEDGVLQADTLARHGRWVDAQSLIEAWINQQQHFPGQTRVDDESVKTAMSVWESCTKELTWWSVNGKGEESYIFGDRPLLELEMASRVQDWKTIQDSVSKYDWSSYPQMKLRSAYFAHSQYDNIAGPDSQKKKSEMLLDVEQTNQRVWNQLLNMWMGKVGGSLSACSCGIRAPTMPIDIGMGQSHDVIPMLQQFTELQEASQMLDQLRQVVAMGLPHFNSAPGQAKVPSSKVCAVPDLSEQLEIWRSRVPARVEPMSVWGEVFTWRQFAFHLAKRLCRDVDPSETNLPSDVAAVRGNQGLQPIHSPYVQDSAWSNIRMSMAARRLGLPLVSHHFLEGYAVERRSGNYQGCLDERVWSVIEGTKLALTSGNAEQQRRTLTSLNSASWIDTLTTKQVAQIVSLEGNIHHGLGAGASAEQLYATSLALDPTCTSSWENLSNLLWLREGDLSARAAAVTAALQAVGLDSSLAYNFIPRVLRELMGRKNNDSVSTAFKTYAVEVPLAVWLRWLPRLLDIMVDGTDVEAHECAKMLLLALAGKHPQKVYYRLAAFSAQKADLDDQQSIRAHTACTEIMQVIKCLAPRCISLSEDLLKCMAPRPIEAVADEAAEMLSAIRRRPKEPMPPVDGLLRLASVAEISTEGRDLAVVEEREAFCSEILGKCQEYQQSCTPSIASFEALKNSQWGEHLEVPWLTLCQNRSLLSGPGMALVGSRNFITLAGVVGEVSYVTPAGSGRSPLAPKVRQIALIGSNGRRYYWVARSARSVNNGTSLPRLSGGPGQLVGSINGFIQKSTDPATISPCLARMHCVEFIPLPSKNCWLEESTCGVGWYTTIQQSIMEITDVDTLIAKCVERDATNSSFDSKSYTCIIGGCQSSPLPVIPSSTIKESVFRSCRAAYGLAAGTSHAAATKLLEELASQLGLTSVMSFILGSDPTSVHPDEFILSTTLPGSAPLSSVKSWEIGHSLHPIPFRLTRGLCDLLGDRNWSATMPAVMIALAECLAEHKEPFLDAVRLELRSQLSSNPQALSSTEISVEVERRIVLVGQRLDFIAQPGGDIRAYGHHIAELIERARNETEIASAAPYDWMPWL</sequence>
<feature type="compositionally biased region" description="Acidic residues" evidence="1">
    <location>
        <begin position="603"/>
        <end position="618"/>
    </location>
</feature>
<dbReference type="InterPro" id="IPR003151">
    <property type="entry name" value="PIK-rel_kinase_FAT"/>
</dbReference>
<evidence type="ECO:0000313" key="3">
    <source>
        <dbReference type="EMBL" id="KAF4673249.1"/>
    </source>
</evidence>
<evidence type="ECO:0000256" key="1">
    <source>
        <dbReference type="SAM" id="MobiDB-lite"/>
    </source>
</evidence>
<dbReference type="PANTHER" id="PTHR11139">
    <property type="entry name" value="ATAXIA TELANGIECTASIA MUTATED ATM -RELATED"/>
    <property type="match status" value="1"/>
</dbReference>
<feature type="compositionally biased region" description="Polar residues" evidence="1">
    <location>
        <begin position="2114"/>
        <end position="2127"/>
    </location>
</feature>
<dbReference type="SUPFAM" id="SSF50630">
    <property type="entry name" value="Acid proteases"/>
    <property type="match status" value="1"/>
</dbReference>
<feature type="region of interest" description="Disordered" evidence="1">
    <location>
        <begin position="345"/>
        <end position="370"/>
    </location>
</feature>
<organism evidence="3 4">
    <name type="scientific">Perkinsus chesapeaki</name>
    <name type="common">Clam parasite</name>
    <name type="synonym">Perkinsus andrewsi</name>
    <dbReference type="NCBI Taxonomy" id="330153"/>
    <lineage>
        <taxon>Eukaryota</taxon>
        <taxon>Sar</taxon>
        <taxon>Alveolata</taxon>
        <taxon>Perkinsozoa</taxon>
        <taxon>Perkinsea</taxon>
        <taxon>Perkinsida</taxon>
        <taxon>Perkinsidae</taxon>
        <taxon>Perkinsus</taxon>
    </lineage>
</organism>
<feature type="region of interest" description="Disordered" evidence="1">
    <location>
        <begin position="583"/>
        <end position="634"/>
    </location>
</feature>
<evidence type="ECO:0000313" key="4">
    <source>
        <dbReference type="Proteomes" id="UP000591131"/>
    </source>
</evidence>
<dbReference type="EMBL" id="JAAPAO010000087">
    <property type="protein sequence ID" value="KAF4673249.1"/>
    <property type="molecule type" value="Genomic_DNA"/>
</dbReference>
<dbReference type="PROSITE" id="PS51767">
    <property type="entry name" value="PEPTIDASE_A1"/>
    <property type="match status" value="1"/>
</dbReference>
<feature type="region of interest" description="Disordered" evidence="1">
    <location>
        <begin position="530"/>
        <end position="553"/>
    </location>
</feature>
<proteinExistence type="predicted"/>
<dbReference type="Pfam" id="PF00026">
    <property type="entry name" value="Asp"/>
    <property type="match status" value="1"/>
</dbReference>
<dbReference type="OrthoDB" id="5570127at2759"/>
<comment type="caution">
    <text evidence="3">The sequence shown here is derived from an EMBL/GenBank/DDBJ whole genome shotgun (WGS) entry which is preliminary data.</text>
</comment>
<feature type="region of interest" description="Disordered" evidence="1">
    <location>
        <begin position="461"/>
        <end position="490"/>
    </location>
</feature>
<dbReference type="GO" id="GO:0005634">
    <property type="term" value="C:nucleus"/>
    <property type="evidence" value="ECO:0007669"/>
    <property type="project" value="TreeGrafter"/>
</dbReference>
<dbReference type="GO" id="GO:0035267">
    <property type="term" value="C:NuA4 histone acetyltransferase complex"/>
    <property type="evidence" value="ECO:0007669"/>
    <property type="project" value="TreeGrafter"/>
</dbReference>
<accession>A0A7J6MNT1</accession>
<feature type="compositionally biased region" description="Basic and acidic residues" evidence="1">
    <location>
        <begin position="158"/>
        <end position="167"/>
    </location>
</feature>
<dbReference type="Pfam" id="PF20175">
    <property type="entry name" value="Tra1_central"/>
    <property type="match status" value="3"/>
</dbReference>
<evidence type="ECO:0000259" key="2">
    <source>
        <dbReference type="PROSITE" id="PS51767"/>
    </source>
</evidence>
<dbReference type="GO" id="GO:0006355">
    <property type="term" value="P:regulation of DNA-templated transcription"/>
    <property type="evidence" value="ECO:0007669"/>
    <property type="project" value="TreeGrafter"/>
</dbReference>
<feature type="compositionally biased region" description="Basic and acidic residues" evidence="1">
    <location>
        <begin position="391"/>
        <end position="400"/>
    </location>
</feature>
<feature type="compositionally biased region" description="Basic and acidic residues" evidence="1">
    <location>
        <begin position="284"/>
        <end position="293"/>
    </location>
</feature>
<dbReference type="InterPro" id="IPR016024">
    <property type="entry name" value="ARM-type_fold"/>
</dbReference>
<dbReference type="Pfam" id="PF02259">
    <property type="entry name" value="FAT"/>
    <property type="match status" value="1"/>
</dbReference>
<feature type="domain" description="Peptidase A1" evidence="2">
    <location>
        <begin position="1"/>
        <end position="148"/>
    </location>
</feature>